<dbReference type="AlphaFoldDB" id="A0A0J7LPL2"/>
<dbReference type="STRING" id="1304281.ACM44_10110"/>
<proteinExistence type="predicted"/>
<comment type="caution">
    <text evidence="2">The sequence shown here is derived from an EMBL/GenBank/DDBJ whole genome shotgun (WGS) entry which is preliminary data.</text>
</comment>
<dbReference type="PATRIC" id="fig|1304281.5.peg.2176"/>
<evidence type="ECO:0008006" key="4">
    <source>
        <dbReference type="Google" id="ProtNLM"/>
    </source>
</evidence>
<feature type="chain" id="PRO_5005290875" description="Outer membrane protein/protective antigen OMA87" evidence="1">
    <location>
        <begin position="20"/>
        <end position="598"/>
    </location>
</feature>
<reference evidence="2 3" key="1">
    <citation type="journal article" date="2004" name="Int. J. Syst. Evol. Microbiol.">
        <title>Kaistella koreensis gen. nov., sp. nov., a novel member of the Chryseobacterium-Bergeyella-Riemerella branch.</title>
        <authorList>
            <person name="Kim M.K."/>
            <person name="Im W.T."/>
            <person name="Shin Y.K."/>
            <person name="Lim J.H."/>
            <person name="Kim S.H."/>
            <person name="Lee B.C."/>
            <person name="Park M.Y."/>
            <person name="Lee K.Y."/>
            <person name="Lee S.T."/>
        </authorList>
    </citation>
    <scope>NUCLEOTIDE SEQUENCE [LARGE SCALE GENOMIC DNA]</scope>
    <source>
        <strain evidence="2 3">CCUG 49689</strain>
    </source>
</reference>
<keyword evidence="1" id="KW-0732">Signal</keyword>
<evidence type="ECO:0000313" key="3">
    <source>
        <dbReference type="Proteomes" id="UP000035900"/>
    </source>
</evidence>
<dbReference type="Proteomes" id="UP000035900">
    <property type="component" value="Unassembled WGS sequence"/>
</dbReference>
<dbReference type="Gene3D" id="3.10.20.310">
    <property type="entry name" value="membrane protein fhac"/>
    <property type="match status" value="1"/>
</dbReference>
<dbReference type="OrthoDB" id="1110633at2"/>
<name>A0A0J7LPL2_9FLAO</name>
<protein>
    <recommendedName>
        <fullName evidence="4">Outer membrane protein/protective antigen OMA87</fullName>
    </recommendedName>
</protein>
<feature type="signal peptide" evidence="1">
    <location>
        <begin position="1"/>
        <end position="19"/>
    </location>
</feature>
<gene>
    <name evidence="2" type="ORF">ACM44_10110</name>
</gene>
<accession>A0A0J7LPL2</accession>
<sequence>MKNLLFLVLLLNGFTFFSAQEKKDSIYTKIEEFSDKRKFTKFLHKFVFRREADSVSVKTSASDLDRKKFRGKFIAKITFETVDPFGVSSFEKAGDRKWYDRLADKIHYETRASTIKNYLLFKKGEKFNAQKIYESERLLRSMYFVNRVNIDVKENETSRDSVNVHVKVLDSWSLVPHLNFSGSEIGGGLSEYNFMGLGHEASLEHIVNFKDKTNYLSGSYTANNLLGSFVNAQVLGEKDFEKNERINFTATREFFSPLTRWAGGFTFEFFKRKAGLPMENADTIPEVQIKVFRQNLWAGYQFPIYDADDGKISKNIAVLGRFQNFQYKDRPEIDSVNFFRNSTSFLASVVYTDRNFSVQKNVFKYNLPEDISYGKSLGITSGFLARNGTSEPYLGISASMGNMKSWGYYNIKLQYGHFFGNRESHQNQFRFDGTYFTNMQDWRFGKIRHFFSPTIALGNYEDQNSYTNRMNLSAPSEFRPFDPDYIGTKKMILRYQFQMFINKSWKNFHFSPYFSTAVGWLASSKDSLFQSPTNTRFGVGLLLDNPYLVFNRIQFSFMYYPKVPFDNNSMFEFNHFQNSLMMTNNFSTEVPKFVNFAD</sequence>
<dbReference type="EMBL" id="LFNG01000012">
    <property type="protein sequence ID" value="KMQ71005.1"/>
    <property type="molecule type" value="Genomic_DNA"/>
</dbReference>
<keyword evidence="3" id="KW-1185">Reference proteome</keyword>
<evidence type="ECO:0000313" key="2">
    <source>
        <dbReference type="EMBL" id="KMQ71005.1"/>
    </source>
</evidence>
<evidence type="ECO:0000256" key="1">
    <source>
        <dbReference type="SAM" id="SignalP"/>
    </source>
</evidence>
<organism evidence="2 3">
    <name type="scientific">Chryseobacterium koreense CCUG 49689</name>
    <dbReference type="NCBI Taxonomy" id="1304281"/>
    <lineage>
        <taxon>Bacteria</taxon>
        <taxon>Pseudomonadati</taxon>
        <taxon>Bacteroidota</taxon>
        <taxon>Flavobacteriia</taxon>
        <taxon>Flavobacteriales</taxon>
        <taxon>Weeksellaceae</taxon>
        <taxon>Chryseobacterium group</taxon>
        <taxon>Chryseobacterium</taxon>
    </lineage>
</organism>